<feature type="region of interest" description="Disordered" evidence="1">
    <location>
        <begin position="1"/>
        <end position="31"/>
    </location>
</feature>
<dbReference type="InterPro" id="IPR031667">
    <property type="entry name" value="RDD1"/>
</dbReference>
<keyword evidence="3" id="KW-1185">Reference proteome</keyword>
<accession>A0A671N0K2</accession>
<sequence length="143" mass="16413">MSPKRVKFKRKSNHKKKVESKIVRTNDDQPAKEEIKVQDETLVLKSSTSVNKQKKSAKQARIAFLPEKYQPLVEDDIVDQPRDDNIKKKQDKYKKLRKNMGKALRYSWKCLVVGLQNLSTAYSMPLGAGATIVPDIHRARAHV</sequence>
<dbReference type="PANTHER" id="PTHR14680:SF1">
    <property type="entry name" value="REQUIRED FOR DRUG-INDUCED DEATH PROTEIN 1"/>
    <property type="match status" value="1"/>
</dbReference>
<dbReference type="Proteomes" id="UP000472260">
    <property type="component" value="Unassembled WGS sequence"/>
</dbReference>
<protein>
    <submittedName>
        <fullName evidence="2">Uncharacterized protein</fullName>
    </submittedName>
</protein>
<reference evidence="2" key="1">
    <citation type="submission" date="2025-08" db="UniProtKB">
        <authorList>
            <consortium name="Ensembl"/>
        </authorList>
    </citation>
    <scope>IDENTIFICATION</scope>
</reference>
<dbReference type="KEGG" id="sanh:107697686"/>
<name>A0A671N0K2_9TELE</name>
<evidence type="ECO:0000313" key="2">
    <source>
        <dbReference type="Ensembl" id="ENSSANP00000038847.1"/>
    </source>
</evidence>
<dbReference type="GeneID" id="107697686"/>
<reference evidence="2" key="2">
    <citation type="submission" date="2025-09" db="UniProtKB">
        <authorList>
            <consortium name="Ensembl"/>
        </authorList>
    </citation>
    <scope>IDENTIFICATION</scope>
</reference>
<proteinExistence type="predicted"/>
<dbReference type="PANTHER" id="PTHR14680">
    <property type="entry name" value="SI:DKEY-126G1.9-RELATED"/>
    <property type="match status" value="1"/>
</dbReference>
<feature type="compositionally biased region" description="Basic residues" evidence="1">
    <location>
        <begin position="1"/>
        <end position="18"/>
    </location>
</feature>
<dbReference type="Ensembl" id="ENSSANT00000041336.1">
    <property type="protein sequence ID" value="ENSSANP00000038847.1"/>
    <property type="gene ID" value="ENSSANG00000019781.1"/>
</dbReference>
<gene>
    <name evidence="2" type="primary">LOC107697686</name>
</gene>
<dbReference type="RefSeq" id="XP_016353963.1">
    <property type="nucleotide sequence ID" value="XM_016498477.1"/>
</dbReference>
<evidence type="ECO:0000313" key="3">
    <source>
        <dbReference type="Proteomes" id="UP000472260"/>
    </source>
</evidence>
<dbReference type="OrthoDB" id="8904409at2759"/>
<evidence type="ECO:0000256" key="1">
    <source>
        <dbReference type="SAM" id="MobiDB-lite"/>
    </source>
</evidence>
<dbReference type="Pfam" id="PF15828">
    <property type="entry name" value="RDD1"/>
    <property type="match status" value="1"/>
</dbReference>
<organism evidence="2 3">
    <name type="scientific">Sinocyclocheilus anshuiensis</name>
    <dbReference type="NCBI Taxonomy" id="1608454"/>
    <lineage>
        <taxon>Eukaryota</taxon>
        <taxon>Metazoa</taxon>
        <taxon>Chordata</taxon>
        <taxon>Craniata</taxon>
        <taxon>Vertebrata</taxon>
        <taxon>Euteleostomi</taxon>
        <taxon>Actinopterygii</taxon>
        <taxon>Neopterygii</taxon>
        <taxon>Teleostei</taxon>
        <taxon>Ostariophysi</taxon>
        <taxon>Cypriniformes</taxon>
        <taxon>Cyprinidae</taxon>
        <taxon>Cyprininae</taxon>
        <taxon>Sinocyclocheilus</taxon>
    </lineage>
</organism>
<dbReference type="AlphaFoldDB" id="A0A671N0K2"/>
<feature type="compositionally biased region" description="Basic and acidic residues" evidence="1">
    <location>
        <begin position="19"/>
        <end position="31"/>
    </location>
</feature>